<feature type="compositionally biased region" description="Polar residues" evidence="1">
    <location>
        <begin position="43"/>
        <end position="64"/>
    </location>
</feature>
<dbReference type="Proteomes" id="UP000887565">
    <property type="component" value="Unplaced"/>
</dbReference>
<sequence length="241" mass="26690">MASFHFRGKSDHDVSTVGMKWRLLENSPGAETSDSPACPRRSSVMNYYHSSTDSGSSKKTPMKSSISDYNAAAAASRKLFNTRGSFIRPKTNSITSTSRQLAQISNLNKLAHSSIRSSTVRDSGGDFESIHNNSNVATTASVKFRIQSHHNPSVSLLKLIPSKAHKRLITLDSNWLTYAAPAISLRNNERKGMVTLMRKIVPRRLQTKQASKDVLATSTAFLLQSSLWSSRLHYVIFLEGF</sequence>
<keyword evidence="2" id="KW-1185">Reference proteome</keyword>
<feature type="region of interest" description="Disordered" evidence="1">
    <location>
        <begin position="26"/>
        <end position="64"/>
    </location>
</feature>
<evidence type="ECO:0000256" key="1">
    <source>
        <dbReference type="SAM" id="MobiDB-lite"/>
    </source>
</evidence>
<accession>A0A915I0L6</accession>
<dbReference type="AlphaFoldDB" id="A0A915I0L6"/>
<protein>
    <submittedName>
        <fullName evidence="3">Uncharacterized protein</fullName>
    </submittedName>
</protein>
<organism evidence="2 3">
    <name type="scientific">Romanomermis culicivorax</name>
    <name type="common">Nematode worm</name>
    <dbReference type="NCBI Taxonomy" id="13658"/>
    <lineage>
        <taxon>Eukaryota</taxon>
        <taxon>Metazoa</taxon>
        <taxon>Ecdysozoa</taxon>
        <taxon>Nematoda</taxon>
        <taxon>Enoplea</taxon>
        <taxon>Dorylaimia</taxon>
        <taxon>Mermithida</taxon>
        <taxon>Mermithoidea</taxon>
        <taxon>Mermithidae</taxon>
        <taxon>Romanomermis</taxon>
    </lineage>
</organism>
<name>A0A915I0L6_ROMCU</name>
<reference evidence="3" key="1">
    <citation type="submission" date="2022-11" db="UniProtKB">
        <authorList>
            <consortium name="WormBaseParasite"/>
        </authorList>
    </citation>
    <scope>IDENTIFICATION</scope>
</reference>
<evidence type="ECO:0000313" key="2">
    <source>
        <dbReference type="Proteomes" id="UP000887565"/>
    </source>
</evidence>
<dbReference type="WBParaSite" id="nRc.2.0.1.t07363-RA">
    <property type="protein sequence ID" value="nRc.2.0.1.t07363-RA"/>
    <property type="gene ID" value="nRc.2.0.1.g07363"/>
</dbReference>
<evidence type="ECO:0000313" key="3">
    <source>
        <dbReference type="WBParaSite" id="nRc.2.0.1.t07363-RA"/>
    </source>
</evidence>
<proteinExistence type="predicted"/>